<dbReference type="Proteomes" id="UP000279833">
    <property type="component" value="Unassembled WGS sequence"/>
</dbReference>
<reference evidence="2 3" key="2">
    <citation type="submission" date="2018-11" db="EMBL/GenBank/DDBJ databases">
        <authorList>
            <consortium name="Pathogen Informatics"/>
        </authorList>
    </citation>
    <scope>NUCLEOTIDE SEQUENCE [LARGE SCALE GENOMIC DNA]</scope>
    <source>
        <strain evidence="2">Dakar</strain>
        <strain evidence="3">Dakar, Senegal</strain>
    </source>
</reference>
<feature type="region of interest" description="Disordered" evidence="1">
    <location>
        <begin position="48"/>
        <end position="80"/>
    </location>
</feature>
<protein>
    <submittedName>
        <fullName evidence="4">DUF676 domain-containing protein</fullName>
    </submittedName>
</protein>
<proteinExistence type="predicted"/>
<sequence length="286" mass="32319">MQQQSMNGYSFLSHCWPNQRNTTGCRNHYRQQANSLKTSKDHLVSVTYTDSNDKKRSTITTHNNNNSNNNYNNSDKYQRPKSLTIGSNQANRLNQQIITELRDFSTSSTIDNCNNKQRLSSNSDSSHSSLHCNKCLPLLPTELLSSEHDNRLKECGYQVSNLLSSDEELSNKNSPKLSVLEMLNTIDLDSCGDILPKKATTTNYAVNIKKSHSLVDILSPGVMEFLRFKELVKRQIAPHFQGYVYSDFVKLAAPYPYFSEAPVFSGDVHLIICVHGLDGKFTMLIV</sequence>
<evidence type="ECO:0000313" key="2">
    <source>
        <dbReference type="EMBL" id="VDP78875.1"/>
    </source>
</evidence>
<evidence type="ECO:0000313" key="4">
    <source>
        <dbReference type="WBParaSite" id="SCUD_0002241801-mRNA-1"/>
    </source>
</evidence>
<dbReference type="AlphaFoldDB" id="A0A183L502"/>
<gene>
    <name evidence="2" type="ORF">SCUD_LOCUS22415</name>
</gene>
<dbReference type="EMBL" id="UZAK01049321">
    <property type="protein sequence ID" value="VDP78875.1"/>
    <property type="molecule type" value="Genomic_DNA"/>
</dbReference>
<keyword evidence="3" id="KW-1185">Reference proteome</keyword>
<feature type="compositionally biased region" description="Low complexity" evidence="1">
    <location>
        <begin position="63"/>
        <end position="74"/>
    </location>
</feature>
<evidence type="ECO:0000313" key="3">
    <source>
        <dbReference type="Proteomes" id="UP000279833"/>
    </source>
</evidence>
<accession>A0A183L502</accession>
<dbReference type="WBParaSite" id="SCUD_0002241801-mRNA-1">
    <property type="protein sequence ID" value="SCUD_0002241801-mRNA-1"/>
    <property type="gene ID" value="SCUD_0002241801"/>
</dbReference>
<organism evidence="4">
    <name type="scientific">Schistosoma curassoni</name>
    <dbReference type="NCBI Taxonomy" id="6186"/>
    <lineage>
        <taxon>Eukaryota</taxon>
        <taxon>Metazoa</taxon>
        <taxon>Spiralia</taxon>
        <taxon>Lophotrochozoa</taxon>
        <taxon>Platyhelminthes</taxon>
        <taxon>Trematoda</taxon>
        <taxon>Digenea</taxon>
        <taxon>Strigeidida</taxon>
        <taxon>Schistosomatoidea</taxon>
        <taxon>Schistosomatidae</taxon>
        <taxon>Schistosoma</taxon>
    </lineage>
</organism>
<name>A0A183L502_9TREM</name>
<evidence type="ECO:0000256" key="1">
    <source>
        <dbReference type="SAM" id="MobiDB-lite"/>
    </source>
</evidence>
<reference evidence="4" key="1">
    <citation type="submission" date="2016-06" db="UniProtKB">
        <authorList>
            <consortium name="WormBaseParasite"/>
        </authorList>
    </citation>
    <scope>IDENTIFICATION</scope>
</reference>